<sequence>MLRALASNMAGSRVLPASILLLILLLVATGEMMGTTKVADARTCSTRSLTFRGICLIDANCANVCRAEGFNSGDCRGFRLRCFCTMLPTRKQKFYSMKLFTVQSD</sequence>
<feature type="chain" id="PRO_5032534320" description="Knottins-like domain-containing protein" evidence="3">
    <location>
        <begin position="31"/>
        <end position="105"/>
    </location>
</feature>
<dbReference type="InterPro" id="IPR036574">
    <property type="entry name" value="Scorpion_toxin-like_sf"/>
</dbReference>
<evidence type="ECO:0000313" key="5">
    <source>
        <dbReference type="EMBL" id="MQL88730.1"/>
    </source>
</evidence>
<name>A0A843V4K7_COLES</name>
<protein>
    <recommendedName>
        <fullName evidence="4">Knottins-like domain-containing protein</fullName>
    </recommendedName>
</protein>
<accession>A0A843V4K7</accession>
<evidence type="ECO:0000313" key="6">
    <source>
        <dbReference type="Proteomes" id="UP000652761"/>
    </source>
</evidence>
<proteinExistence type="predicted"/>
<dbReference type="PRINTS" id="PR00288">
    <property type="entry name" value="PUROTHIONIN"/>
</dbReference>
<comment type="caution">
    <text evidence="5">The sequence shown here is derived from an EMBL/GenBank/DDBJ whole genome shotgun (WGS) entry which is preliminary data.</text>
</comment>
<reference evidence="5" key="1">
    <citation type="submission" date="2017-07" db="EMBL/GenBank/DDBJ databases">
        <title>Taro Niue Genome Assembly and Annotation.</title>
        <authorList>
            <person name="Atibalentja N."/>
            <person name="Keating K."/>
            <person name="Fields C.J."/>
        </authorList>
    </citation>
    <scope>NUCLEOTIDE SEQUENCE</scope>
    <source>
        <strain evidence="5">Niue_2</strain>
        <tissue evidence="5">Leaf</tissue>
    </source>
</reference>
<keyword evidence="2" id="KW-1015">Disulfide bond</keyword>
<evidence type="ECO:0000256" key="2">
    <source>
        <dbReference type="ARBA" id="ARBA00023157"/>
    </source>
</evidence>
<dbReference type="EMBL" id="NMUH01001085">
    <property type="protein sequence ID" value="MQL88730.1"/>
    <property type="molecule type" value="Genomic_DNA"/>
</dbReference>
<dbReference type="Proteomes" id="UP000652761">
    <property type="component" value="Unassembled WGS sequence"/>
</dbReference>
<dbReference type="PANTHER" id="PTHR33147:SF39">
    <property type="entry name" value="DRO1 PROTEIN-RELATED"/>
    <property type="match status" value="1"/>
</dbReference>
<evidence type="ECO:0000256" key="1">
    <source>
        <dbReference type="ARBA" id="ARBA00022729"/>
    </source>
</evidence>
<dbReference type="InterPro" id="IPR003614">
    <property type="entry name" value="Knottins"/>
</dbReference>
<keyword evidence="6" id="KW-1185">Reference proteome</keyword>
<dbReference type="OrthoDB" id="683455at2759"/>
<dbReference type="Pfam" id="PF00304">
    <property type="entry name" value="Gamma-thionin"/>
    <property type="match status" value="1"/>
</dbReference>
<dbReference type="PROSITE" id="PS00940">
    <property type="entry name" value="GAMMA_THIONIN"/>
    <property type="match status" value="1"/>
</dbReference>
<dbReference type="GO" id="GO:0006952">
    <property type="term" value="P:defense response"/>
    <property type="evidence" value="ECO:0007669"/>
    <property type="project" value="InterPro"/>
</dbReference>
<dbReference type="CDD" id="cd00107">
    <property type="entry name" value="Knot1"/>
    <property type="match status" value="1"/>
</dbReference>
<organism evidence="5 6">
    <name type="scientific">Colocasia esculenta</name>
    <name type="common">Wild taro</name>
    <name type="synonym">Arum esculentum</name>
    <dbReference type="NCBI Taxonomy" id="4460"/>
    <lineage>
        <taxon>Eukaryota</taxon>
        <taxon>Viridiplantae</taxon>
        <taxon>Streptophyta</taxon>
        <taxon>Embryophyta</taxon>
        <taxon>Tracheophyta</taxon>
        <taxon>Spermatophyta</taxon>
        <taxon>Magnoliopsida</taxon>
        <taxon>Liliopsida</taxon>
        <taxon>Araceae</taxon>
        <taxon>Aroideae</taxon>
        <taxon>Colocasieae</taxon>
        <taxon>Colocasia</taxon>
    </lineage>
</organism>
<gene>
    <name evidence="5" type="ORF">Taro_021299</name>
</gene>
<evidence type="ECO:0000256" key="3">
    <source>
        <dbReference type="SAM" id="SignalP"/>
    </source>
</evidence>
<dbReference type="AlphaFoldDB" id="A0A843V4K7"/>
<evidence type="ECO:0000259" key="4">
    <source>
        <dbReference type="SMART" id="SM00505"/>
    </source>
</evidence>
<dbReference type="Gene3D" id="3.30.30.10">
    <property type="entry name" value="Knottin, scorpion toxin-like"/>
    <property type="match status" value="1"/>
</dbReference>
<dbReference type="SMART" id="SM00505">
    <property type="entry name" value="Knot1"/>
    <property type="match status" value="1"/>
</dbReference>
<dbReference type="SUPFAM" id="SSF57095">
    <property type="entry name" value="Scorpion toxin-like"/>
    <property type="match status" value="1"/>
</dbReference>
<dbReference type="PANTHER" id="PTHR33147">
    <property type="entry name" value="DEFENSIN-LIKE PROTEIN 1"/>
    <property type="match status" value="1"/>
</dbReference>
<dbReference type="InterPro" id="IPR008176">
    <property type="entry name" value="Defensin_plant"/>
</dbReference>
<feature type="signal peptide" evidence="3">
    <location>
        <begin position="1"/>
        <end position="30"/>
    </location>
</feature>
<keyword evidence="1 3" id="KW-0732">Signal</keyword>
<feature type="domain" description="Knottins-like" evidence="4">
    <location>
        <begin position="43"/>
        <end position="88"/>
    </location>
</feature>